<evidence type="ECO:0000313" key="9">
    <source>
        <dbReference type="EMBL" id="CDP33532.1"/>
    </source>
</evidence>
<dbReference type="InterPro" id="IPR013783">
    <property type="entry name" value="Ig-like_fold"/>
</dbReference>
<dbReference type="EMBL" id="HG937691">
    <property type="protein sequence ID" value="CDP33532.1"/>
    <property type="molecule type" value="Genomic_DNA"/>
</dbReference>
<dbReference type="GO" id="GO:0005789">
    <property type="term" value="C:endoplasmic reticulum membrane"/>
    <property type="evidence" value="ECO:0007669"/>
    <property type="project" value="InterPro"/>
</dbReference>
<dbReference type="InterPro" id="IPR016763">
    <property type="entry name" value="VAP"/>
</dbReference>
<dbReference type="GO" id="GO:0090158">
    <property type="term" value="P:endoplasmic reticulum membrane organization"/>
    <property type="evidence" value="ECO:0007669"/>
    <property type="project" value="TreeGrafter"/>
</dbReference>
<evidence type="ECO:0000256" key="1">
    <source>
        <dbReference type="ARBA" id="ARBA00004211"/>
    </source>
</evidence>
<evidence type="ECO:0000256" key="7">
    <source>
        <dbReference type="SAM" id="Phobius"/>
    </source>
</evidence>
<comment type="subcellular location">
    <subcellularLocation>
        <location evidence="1">Membrane</location>
        <topology evidence="1">Single-pass type IV membrane protein</topology>
    </subcellularLocation>
</comment>
<feature type="compositionally biased region" description="Low complexity" evidence="6">
    <location>
        <begin position="188"/>
        <end position="201"/>
    </location>
</feature>
<evidence type="ECO:0000256" key="3">
    <source>
        <dbReference type="ARBA" id="ARBA00022692"/>
    </source>
</evidence>
<keyword evidence="4 7" id="KW-1133">Transmembrane helix</keyword>
<dbReference type="AlphaFoldDB" id="A0A060T3Q6"/>
<feature type="region of interest" description="Disordered" evidence="6">
    <location>
        <begin position="133"/>
        <end position="158"/>
    </location>
</feature>
<dbReference type="PANTHER" id="PTHR10809:SF6">
    <property type="entry name" value="AT11025P-RELATED"/>
    <property type="match status" value="1"/>
</dbReference>
<feature type="transmembrane region" description="Helical" evidence="7">
    <location>
        <begin position="251"/>
        <end position="268"/>
    </location>
</feature>
<feature type="region of interest" description="Disordered" evidence="6">
    <location>
        <begin position="183"/>
        <end position="248"/>
    </location>
</feature>
<dbReference type="PhylomeDB" id="A0A060T3Q6"/>
<evidence type="ECO:0000256" key="6">
    <source>
        <dbReference type="SAM" id="MobiDB-lite"/>
    </source>
</evidence>
<dbReference type="GO" id="GO:0033149">
    <property type="term" value="F:FFAT motif binding"/>
    <property type="evidence" value="ECO:0007669"/>
    <property type="project" value="TreeGrafter"/>
</dbReference>
<dbReference type="SUPFAM" id="SSF49354">
    <property type="entry name" value="PapD-like"/>
    <property type="match status" value="1"/>
</dbReference>
<keyword evidence="5 7" id="KW-0472">Membrane</keyword>
<reference evidence="9" key="2">
    <citation type="submission" date="2014-06" db="EMBL/GenBank/DDBJ databases">
        <title>The complete genome of Blastobotrys (Arxula) adeninivorans LS3 - a yeast of biotechnological interest.</title>
        <authorList>
            <person name="Kunze G."/>
            <person name="Gaillardin C."/>
            <person name="Czernicka M."/>
            <person name="Durrens P."/>
            <person name="Martin T."/>
            <person name="Boer E."/>
            <person name="Gabaldon T."/>
            <person name="Cruz J."/>
            <person name="Talla E."/>
            <person name="Marck C."/>
            <person name="Goffeau A."/>
            <person name="Barbe V."/>
            <person name="Baret P."/>
            <person name="Baronian K."/>
            <person name="Beier S."/>
            <person name="Bleykasten C."/>
            <person name="Bode R."/>
            <person name="Casaregola S."/>
            <person name="Despons L."/>
            <person name="Fairhead C."/>
            <person name="Giersberg M."/>
            <person name="Gierski P."/>
            <person name="Hahnel U."/>
            <person name="Hartmann A."/>
            <person name="Jankowska D."/>
            <person name="Jubin C."/>
            <person name="Jung P."/>
            <person name="Lafontaine I."/>
            <person name="Leh-Louis V."/>
            <person name="Lemaire M."/>
            <person name="Marcet-Houben M."/>
            <person name="Mascher M."/>
            <person name="Morel G."/>
            <person name="Richard G.-F."/>
            <person name="Riechen J."/>
            <person name="Sacerdot C."/>
            <person name="Sarkar A."/>
            <person name="Savel G."/>
            <person name="Schacherer J."/>
            <person name="Sherman D."/>
            <person name="Straub M.-L."/>
            <person name="Stein N."/>
            <person name="Thierry A."/>
            <person name="Trautwein-Schult A."/>
            <person name="Westhof E."/>
            <person name="Worch S."/>
            <person name="Dujon B."/>
            <person name="Souciet J.-L."/>
            <person name="Wincker P."/>
            <person name="Scholz U."/>
            <person name="Neuveglise N."/>
        </authorList>
    </citation>
    <scope>NUCLEOTIDE SEQUENCE</scope>
    <source>
        <strain evidence="9">LS3</strain>
    </source>
</reference>
<gene>
    <name evidence="9" type="ORF">GNLVRS02_ARAD1A11484g</name>
</gene>
<dbReference type="InterPro" id="IPR000535">
    <property type="entry name" value="MSP_dom"/>
</dbReference>
<proteinExistence type="inferred from homology"/>
<accession>A0A060T3Q6</accession>
<organism evidence="9">
    <name type="scientific">Blastobotrys adeninivorans</name>
    <name type="common">Yeast</name>
    <name type="synonym">Arxula adeninivorans</name>
    <dbReference type="NCBI Taxonomy" id="409370"/>
    <lineage>
        <taxon>Eukaryota</taxon>
        <taxon>Fungi</taxon>
        <taxon>Dikarya</taxon>
        <taxon>Ascomycota</taxon>
        <taxon>Saccharomycotina</taxon>
        <taxon>Dipodascomycetes</taxon>
        <taxon>Dipodascales</taxon>
        <taxon>Trichomonascaceae</taxon>
        <taxon>Blastobotrys</taxon>
    </lineage>
</organism>
<comment type="similarity">
    <text evidence="2">Belongs to the VAMP-associated protein (VAP) (TC 9.B.17) family.</text>
</comment>
<dbReference type="PIRSF" id="PIRSF019693">
    <property type="entry name" value="VAMP-associated"/>
    <property type="match status" value="1"/>
</dbReference>
<evidence type="ECO:0000256" key="2">
    <source>
        <dbReference type="ARBA" id="ARBA00008932"/>
    </source>
</evidence>
<protein>
    <submittedName>
        <fullName evidence="9">ARAD1A11484p</fullName>
    </submittedName>
</protein>
<evidence type="ECO:0000256" key="5">
    <source>
        <dbReference type="ARBA" id="ARBA00023136"/>
    </source>
</evidence>
<dbReference type="InterPro" id="IPR008962">
    <property type="entry name" value="PapD-like_sf"/>
</dbReference>
<feature type="compositionally biased region" description="Polar residues" evidence="6">
    <location>
        <begin position="133"/>
        <end position="147"/>
    </location>
</feature>
<name>A0A060T3Q6_BLAAD</name>
<dbReference type="Gene3D" id="2.60.40.10">
    <property type="entry name" value="Immunoglobulins"/>
    <property type="match status" value="1"/>
</dbReference>
<feature type="compositionally biased region" description="Basic and acidic residues" evidence="6">
    <location>
        <begin position="202"/>
        <end position="226"/>
    </location>
</feature>
<evidence type="ECO:0000256" key="4">
    <source>
        <dbReference type="ARBA" id="ARBA00022989"/>
    </source>
</evidence>
<dbReference type="GO" id="GO:0061817">
    <property type="term" value="P:endoplasmic reticulum-plasma membrane tethering"/>
    <property type="evidence" value="ECO:0007669"/>
    <property type="project" value="TreeGrafter"/>
</dbReference>
<dbReference type="Pfam" id="PF00635">
    <property type="entry name" value="Motile_Sperm"/>
    <property type="match status" value="1"/>
</dbReference>
<dbReference type="PROSITE" id="PS50202">
    <property type="entry name" value="MSP"/>
    <property type="match status" value="1"/>
</dbReference>
<keyword evidence="3 7" id="KW-0812">Transmembrane</keyword>
<dbReference type="GO" id="GO:0005886">
    <property type="term" value="C:plasma membrane"/>
    <property type="evidence" value="ECO:0007669"/>
    <property type="project" value="TreeGrafter"/>
</dbReference>
<dbReference type="PANTHER" id="PTHR10809">
    <property type="entry name" value="VESICLE-ASSOCIATED MEMBRANE PROTEIN-ASSOCIATED PROTEIN"/>
    <property type="match status" value="1"/>
</dbReference>
<reference evidence="9" key="1">
    <citation type="submission" date="2014-02" db="EMBL/GenBank/DDBJ databases">
        <authorList>
            <person name="Genoscope - CEA"/>
        </authorList>
    </citation>
    <scope>NUCLEOTIDE SEQUENCE</scope>
    <source>
        <strain evidence="9">LS3</strain>
    </source>
</reference>
<feature type="domain" description="MSP" evidence="8">
    <location>
        <begin position="1"/>
        <end position="119"/>
    </location>
</feature>
<sequence>MEIAPEVLEFEGPIHDQATRPLHLTNTTSQNLAYKIKTTAPKLYCVRPNASIIAPGQSVQVSIIRQGKDDGVDPRSHKDKFLVLSTAVEMSEVPDNFAEMWTEMEQVDKESPDAKKITSKKIRVVYQSSTNTAGNTSVAGESFSTPVRDNHGGNGHSAAGVAGATGAAGAAIGAGLAAAGAGTGGATTGASATSTTATSRSGADKTEKAEIDDAKEKIAQMDRDIKSGPQKSVQTSESKPKPVVAPKSSGVPVPVVMILVLLTFLIGWKFF</sequence>
<evidence type="ECO:0000259" key="8">
    <source>
        <dbReference type="PROSITE" id="PS50202"/>
    </source>
</evidence>